<evidence type="ECO:0000313" key="1">
    <source>
        <dbReference type="EMBL" id="WOT06874.1"/>
    </source>
</evidence>
<gene>
    <name evidence="1" type="ORF">RGE70_09100</name>
</gene>
<protein>
    <submittedName>
        <fullName evidence="1">Uncharacterized protein</fullName>
    </submittedName>
</protein>
<dbReference type="Proteomes" id="UP001529491">
    <property type="component" value="Chromosome"/>
</dbReference>
<organism evidence="1 2">
    <name type="scientific">Shewanella youngdeokensis</name>
    <dbReference type="NCBI Taxonomy" id="2999068"/>
    <lineage>
        <taxon>Bacteria</taxon>
        <taxon>Pseudomonadati</taxon>
        <taxon>Pseudomonadota</taxon>
        <taxon>Gammaproteobacteria</taxon>
        <taxon>Alteromonadales</taxon>
        <taxon>Shewanellaceae</taxon>
        <taxon>Shewanella</taxon>
    </lineage>
</organism>
<sequence>MPSSKQEWQSHDLKPKAGRKLALLAEEELVFALPLIFRLIPIEETKKRKDWFVSFDTEQQQLTHYLALAKLLTQLTKKRRAAQGISNELLTANTCLNQYFSDHGWRMVRKELSQIKKRKKKSHIELSNDLIFRLKAYISLKQLDSFDQAIDNLLSESEAHLNELE</sequence>
<dbReference type="EMBL" id="CP136522">
    <property type="protein sequence ID" value="WOT06874.1"/>
    <property type="molecule type" value="Genomic_DNA"/>
</dbReference>
<accession>A0ABZ0K2V7</accession>
<name>A0ABZ0K2V7_9GAMM</name>
<evidence type="ECO:0000313" key="2">
    <source>
        <dbReference type="Proteomes" id="UP001529491"/>
    </source>
</evidence>
<proteinExistence type="predicted"/>
<reference evidence="1 2" key="1">
    <citation type="submission" date="2023-10" db="EMBL/GenBank/DDBJ databases">
        <title>Complete genome sequence of Shewanella sp. DAU334.</title>
        <authorList>
            <person name="Lee Y.-S."/>
            <person name="Jeong H.-R."/>
            <person name="Hwang E.-J."/>
            <person name="Choi Y.-L."/>
            <person name="Kim G.-D."/>
        </authorList>
    </citation>
    <scope>NUCLEOTIDE SEQUENCE [LARGE SCALE GENOMIC DNA]</scope>
    <source>
        <strain evidence="1 2">DAU334</strain>
    </source>
</reference>
<keyword evidence="2" id="KW-1185">Reference proteome</keyword>
<dbReference type="RefSeq" id="WP_310471146.1">
    <property type="nucleotide sequence ID" value="NZ_CP136522.1"/>
</dbReference>